<organism evidence="1 2">
    <name type="scientific">Desulfonatronospira thiodismutans ASO3-1</name>
    <dbReference type="NCBI Taxonomy" id="555779"/>
    <lineage>
        <taxon>Bacteria</taxon>
        <taxon>Pseudomonadati</taxon>
        <taxon>Thermodesulfobacteriota</taxon>
        <taxon>Desulfovibrionia</taxon>
        <taxon>Desulfovibrionales</taxon>
        <taxon>Desulfonatronovibrionaceae</taxon>
        <taxon>Desulfonatronospira</taxon>
    </lineage>
</organism>
<comment type="caution">
    <text evidence="1">The sequence shown here is derived from an EMBL/GenBank/DDBJ whole genome shotgun (WGS) entry which is preliminary data.</text>
</comment>
<protein>
    <submittedName>
        <fullName evidence="1">Uncharacterized protein</fullName>
    </submittedName>
</protein>
<gene>
    <name evidence="1" type="ORF">Dthio_PD0046</name>
</gene>
<proteinExistence type="predicted"/>
<dbReference type="AlphaFoldDB" id="D6SV01"/>
<name>D6SV01_9BACT</name>
<sequence length="33" mass="3666">MSNGSVICKVISVIANIISECLREDQNNKDKED</sequence>
<evidence type="ECO:0000313" key="1">
    <source>
        <dbReference type="EMBL" id="EFI32757.1"/>
    </source>
</evidence>
<dbReference type="Proteomes" id="UP000005496">
    <property type="component" value="Unassembled WGS sequence"/>
</dbReference>
<evidence type="ECO:0000313" key="2">
    <source>
        <dbReference type="Proteomes" id="UP000005496"/>
    </source>
</evidence>
<dbReference type="EMBL" id="ACJN02000005">
    <property type="protein sequence ID" value="EFI32757.1"/>
    <property type="molecule type" value="Genomic_DNA"/>
</dbReference>
<reference evidence="1" key="1">
    <citation type="submission" date="2010-05" db="EMBL/GenBank/DDBJ databases">
        <title>The draft genome of Desulfonatronospira thiodismutans ASO3-1.</title>
        <authorList>
            <consortium name="US DOE Joint Genome Institute (JGI-PGF)"/>
            <person name="Lucas S."/>
            <person name="Copeland A."/>
            <person name="Lapidus A."/>
            <person name="Cheng J.-F."/>
            <person name="Bruce D."/>
            <person name="Goodwin L."/>
            <person name="Pitluck S."/>
            <person name="Chertkov O."/>
            <person name="Brettin T."/>
            <person name="Detter J.C."/>
            <person name="Han C."/>
            <person name="Land M.L."/>
            <person name="Hauser L."/>
            <person name="Kyrpides N."/>
            <person name="Mikhailova N."/>
            <person name="Muyzer G."/>
            <person name="Woyke T."/>
        </authorList>
    </citation>
    <scope>NUCLEOTIDE SEQUENCE [LARGE SCALE GENOMIC DNA]</scope>
    <source>
        <strain evidence="1">ASO3-1</strain>
    </source>
</reference>
<keyword evidence="2" id="KW-1185">Reference proteome</keyword>
<accession>D6SV01</accession>